<dbReference type="SUPFAM" id="SSF158472">
    <property type="entry name" value="HAMP domain-like"/>
    <property type="match status" value="1"/>
</dbReference>
<feature type="transmembrane region" description="Helical" evidence="4">
    <location>
        <begin position="30"/>
        <end position="48"/>
    </location>
</feature>
<evidence type="ECO:0000259" key="5">
    <source>
        <dbReference type="PROSITE" id="PS50885"/>
    </source>
</evidence>
<dbReference type="InterPro" id="IPR047347">
    <property type="entry name" value="YvaQ-like_sensor"/>
</dbReference>
<feature type="compositionally biased region" description="Low complexity" evidence="3">
    <location>
        <begin position="320"/>
        <end position="332"/>
    </location>
</feature>
<dbReference type="Gene3D" id="6.10.340.10">
    <property type="match status" value="1"/>
</dbReference>
<dbReference type="CDD" id="cd06225">
    <property type="entry name" value="HAMP"/>
    <property type="match status" value="1"/>
</dbReference>
<gene>
    <name evidence="6" type="ORF">Ato02nite_020950</name>
</gene>
<dbReference type="InterPro" id="IPR003660">
    <property type="entry name" value="HAMP_dom"/>
</dbReference>
<evidence type="ECO:0000313" key="7">
    <source>
        <dbReference type="Proteomes" id="UP000677082"/>
    </source>
</evidence>
<accession>A0A919VZN1</accession>
<dbReference type="CDD" id="cd19411">
    <property type="entry name" value="MCP2201-like_sensor"/>
    <property type="match status" value="1"/>
</dbReference>
<dbReference type="PANTHER" id="PTHR32089:SF120">
    <property type="entry name" value="METHYL-ACCEPTING CHEMOTAXIS PROTEIN TLPQ"/>
    <property type="match status" value="1"/>
</dbReference>
<dbReference type="AlphaFoldDB" id="A0A919VZN1"/>
<keyword evidence="4" id="KW-0472">Membrane</keyword>
<keyword evidence="2 4" id="KW-1133">Transmembrane helix</keyword>
<evidence type="ECO:0000256" key="3">
    <source>
        <dbReference type="SAM" id="MobiDB-lite"/>
    </source>
</evidence>
<feature type="region of interest" description="Disordered" evidence="3">
    <location>
        <begin position="290"/>
        <end position="383"/>
    </location>
</feature>
<dbReference type="PANTHER" id="PTHR32089">
    <property type="entry name" value="METHYL-ACCEPTING CHEMOTAXIS PROTEIN MCPB"/>
    <property type="match status" value="1"/>
</dbReference>
<dbReference type="InterPro" id="IPR024478">
    <property type="entry name" value="HlyB_4HB_MCP"/>
</dbReference>
<sequence>MRGEFARSPTLIGVAGSEELDHRPASGRRFFVVVLTMVPLVVAGVVQVRSIDDKLTVINDQNAVKQRFAINFRGSVHDRAIAVRDVVLATDDAQIQSEVDLIAKLADKYTASEDKMNAIFSNPADTSDAEKAAFAGINKVQEQTLPLIEQVVALQSAGKHTQALKVLVEQAKPAFVEWLRVINVFIDLEEAMNQKESAAARHTAGTFIVWMTTLLLIAVAIAVLVAWRSTRSITRPLAEAGEVMAAVAGGDMTRRLDVRSQDEVGRMSASMNAALDSVGAVLTRLAQSSGTLGATGSVPSRPSWRAARSVRRPRPRRSLPRPVRCLAASRPSRPARKRWARRSARSRRMPVRRPTSPRRPSRSPAPPPRPCPGSASPARRSAR</sequence>
<dbReference type="GO" id="GO:0016020">
    <property type="term" value="C:membrane"/>
    <property type="evidence" value="ECO:0007669"/>
    <property type="project" value="InterPro"/>
</dbReference>
<keyword evidence="1 4" id="KW-0812">Transmembrane</keyword>
<feature type="transmembrane region" description="Helical" evidence="4">
    <location>
        <begin position="207"/>
        <end position="227"/>
    </location>
</feature>
<dbReference type="SMART" id="SM00304">
    <property type="entry name" value="HAMP"/>
    <property type="match status" value="1"/>
</dbReference>
<evidence type="ECO:0000256" key="1">
    <source>
        <dbReference type="ARBA" id="ARBA00022692"/>
    </source>
</evidence>
<evidence type="ECO:0000256" key="4">
    <source>
        <dbReference type="SAM" id="Phobius"/>
    </source>
</evidence>
<dbReference type="Pfam" id="PF00672">
    <property type="entry name" value="HAMP"/>
    <property type="match status" value="1"/>
</dbReference>
<feature type="compositionally biased region" description="Low complexity" evidence="3">
    <location>
        <begin position="297"/>
        <end position="307"/>
    </location>
</feature>
<feature type="domain" description="HAMP" evidence="5">
    <location>
        <begin position="231"/>
        <end position="283"/>
    </location>
</feature>
<feature type="compositionally biased region" description="Low complexity" evidence="3">
    <location>
        <begin position="372"/>
        <end position="383"/>
    </location>
</feature>
<proteinExistence type="predicted"/>
<feature type="compositionally biased region" description="Basic residues" evidence="3">
    <location>
        <begin position="333"/>
        <end position="361"/>
    </location>
</feature>
<dbReference type="Pfam" id="PF12729">
    <property type="entry name" value="4HB_MCP_1"/>
    <property type="match status" value="1"/>
</dbReference>
<dbReference type="RefSeq" id="WP_246606418.1">
    <property type="nucleotide sequence ID" value="NZ_BOQN01000026.1"/>
</dbReference>
<dbReference type="Proteomes" id="UP000677082">
    <property type="component" value="Unassembled WGS sequence"/>
</dbReference>
<dbReference type="PROSITE" id="PS50885">
    <property type="entry name" value="HAMP"/>
    <property type="match status" value="1"/>
</dbReference>
<reference evidence="6 7" key="1">
    <citation type="submission" date="2021-03" db="EMBL/GenBank/DDBJ databases">
        <title>Whole genome shotgun sequence of Actinoplanes toevensis NBRC 105298.</title>
        <authorList>
            <person name="Komaki H."/>
            <person name="Tamura T."/>
        </authorList>
    </citation>
    <scope>NUCLEOTIDE SEQUENCE [LARGE SCALE GENOMIC DNA]</scope>
    <source>
        <strain evidence="6 7">NBRC 105298</strain>
    </source>
</reference>
<dbReference type="EMBL" id="BOQN01000026">
    <property type="protein sequence ID" value="GIM90302.1"/>
    <property type="molecule type" value="Genomic_DNA"/>
</dbReference>
<feature type="compositionally biased region" description="Basic residues" evidence="3">
    <location>
        <begin position="308"/>
        <end position="319"/>
    </location>
</feature>
<organism evidence="6 7">
    <name type="scientific">Paractinoplanes toevensis</name>
    <dbReference type="NCBI Taxonomy" id="571911"/>
    <lineage>
        <taxon>Bacteria</taxon>
        <taxon>Bacillati</taxon>
        <taxon>Actinomycetota</taxon>
        <taxon>Actinomycetes</taxon>
        <taxon>Micromonosporales</taxon>
        <taxon>Micromonosporaceae</taxon>
        <taxon>Paractinoplanes</taxon>
    </lineage>
</organism>
<evidence type="ECO:0000256" key="2">
    <source>
        <dbReference type="ARBA" id="ARBA00022989"/>
    </source>
</evidence>
<comment type="caution">
    <text evidence="6">The sequence shown here is derived from an EMBL/GenBank/DDBJ whole genome shotgun (WGS) entry which is preliminary data.</text>
</comment>
<dbReference type="GO" id="GO:0007165">
    <property type="term" value="P:signal transduction"/>
    <property type="evidence" value="ECO:0007669"/>
    <property type="project" value="InterPro"/>
</dbReference>
<name>A0A919VZN1_9ACTN</name>
<protein>
    <recommendedName>
        <fullName evidence="5">HAMP domain-containing protein</fullName>
    </recommendedName>
</protein>
<keyword evidence="7" id="KW-1185">Reference proteome</keyword>
<evidence type="ECO:0000313" key="6">
    <source>
        <dbReference type="EMBL" id="GIM90302.1"/>
    </source>
</evidence>